<sequence length="105" mass="12202">MILRLLAYKHNVEEEEEEEEDKEITCLKESRGGETTSIYDDYMWQCVDLLKPEISVAGLDEKNVPVLSFYQKRTGFKQEATCSKRNLLSFGSCMVRFLSFFPQSC</sequence>
<keyword evidence="2" id="KW-1185">Reference proteome</keyword>
<dbReference type="Proteomes" id="UP000006729">
    <property type="component" value="Chromosome 5"/>
</dbReference>
<reference evidence="1 2" key="1">
    <citation type="journal article" date="2006" name="Science">
        <title>The genome of black cottonwood, Populus trichocarpa (Torr. &amp; Gray).</title>
        <authorList>
            <person name="Tuskan G.A."/>
            <person name="Difazio S."/>
            <person name="Jansson S."/>
            <person name="Bohlmann J."/>
            <person name="Grigoriev I."/>
            <person name="Hellsten U."/>
            <person name="Putnam N."/>
            <person name="Ralph S."/>
            <person name="Rombauts S."/>
            <person name="Salamov A."/>
            <person name="Schein J."/>
            <person name="Sterck L."/>
            <person name="Aerts A."/>
            <person name="Bhalerao R.R."/>
            <person name="Bhalerao R.P."/>
            <person name="Blaudez D."/>
            <person name="Boerjan W."/>
            <person name="Brun A."/>
            <person name="Brunner A."/>
            <person name="Busov V."/>
            <person name="Campbell M."/>
            <person name="Carlson J."/>
            <person name="Chalot M."/>
            <person name="Chapman J."/>
            <person name="Chen G.L."/>
            <person name="Cooper D."/>
            <person name="Coutinho P.M."/>
            <person name="Couturier J."/>
            <person name="Covert S."/>
            <person name="Cronk Q."/>
            <person name="Cunningham R."/>
            <person name="Davis J."/>
            <person name="Degroeve S."/>
            <person name="Dejardin A."/>
            <person name="Depamphilis C."/>
            <person name="Detter J."/>
            <person name="Dirks B."/>
            <person name="Dubchak I."/>
            <person name="Duplessis S."/>
            <person name="Ehlting J."/>
            <person name="Ellis B."/>
            <person name="Gendler K."/>
            <person name="Goodstein D."/>
            <person name="Gribskov M."/>
            <person name="Grimwood J."/>
            <person name="Groover A."/>
            <person name="Gunter L."/>
            <person name="Hamberger B."/>
            <person name="Heinze B."/>
            <person name="Helariutta Y."/>
            <person name="Henrissat B."/>
            <person name="Holligan D."/>
            <person name="Holt R."/>
            <person name="Huang W."/>
            <person name="Islam-Faridi N."/>
            <person name="Jones S."/>
            <person name="Jones-Rhoades M."/>
            <person name="Jorgensen R."/>
            <person name="Joshi C."/>
            <person name="Kangasjarvi J."/>
            <person name="Karlsson J."/>
            <person name="Kelleher C."/>
            <person name="Kirkpatrick R."/>
            <person name="Kirst M."/>
            <person name="Kohler A."/>
            <person name="Kalluri U."/>
            <person name="Larimer F."/>
            <person name="Leebens-Mack J."/>
            <person name="Leple J.C."/>
            <person name="Locascio P."/>
            <person name="Lou Y."/>
            <person name="Lucas S."/>
            <person name="Martin F."/>
            <person name="Montanini B."/>
            <person name="Napoli C."/>
            <person name="Nelson D.R."/>
            <person name="Nelson C."/>
            <person name="Nieminen K."/>
            <person name="Nilsson O."/>
            <person name="Pereda V."/>
            <person name="Peter G."/>
            <person name="Philippe R."/>
            <person name="Pilate G."/>
            <person name="Poliakov A."/>
            <person name="Razumovskaya J."/>
            <person name="Richardson P."/>
            <person name="Rinaldi C."/>
            <person name="Ritland K."/>
            <person name="Rouze P."/>
            <person name="Ryaboy D."/>
            <person name="Schmutz J."/>
            <person name="Schrader J."/>
            <person name="Segerman B."/>
            <person name="Shin H."/>
            <person name="Siddiqui A."/>
            <person name="Sterky F."/>
            <person name="Terry A."/>
            <person name="Tsai C.J."/>
            <person name="Uberbacher E."/>
            <person name="Unneberg P."/>
            <person name="Vahala J."/>
            <person name="Wall K."/>
            <person name="Wessler S."/>
            <person name="Yang G."/>
            <person name="Yin T."/>
            <person name="Douglas C."/>
            <person name="Marra M."/>
            <person name="Sandberg G."/>
            <person name="Van de Peer Y."/>
            <person name="Rokhsar D."/>
        </authorList>
    </citation>
    <scope>NUCLEOTIDE SEQUENCE [LARGE SCALE GENOMIC DNA]</scope>
    <source>
        <strain evidence="2">cv. Nisqually</strain>
    </source>
</reference>
<evidence type="ECO:0000313" key="1">
    <source>
        <dbReference type="EMBL" id="KAI9395570.1"/>
    </source>
</evidence>
<dbReference type="EMBL" id="CM009294">
    <property type="protein sequence ID" value="KAI9395570.1"/>
    <property type="molecule type" value="Genomic_DNA"/>
</dbReference>
<comment type="caution">
    <text evidence="1">The sequence shown here is derived from an EMBL/GenBank/DDBJ whole genome shotgun (WGS) entry which is preliminary data.</text>
</comment>
<accession>A0ACC0T271</accession>
<protein>
    <submittedName>
        <fullName evidence="1">Uncharacterized protein</fullName>
    </submittedName>
</protein>
<name>A0ACC0T271_POPTR</name>
<evidence type="ECO:0000313" key="2">
    <source>
        <dbReference type="Proteomes" id="UP000006729"/>
    </source>
</evidence>
<organism evidence="1 2">
    <name type="scientific">Populus trichocarpa</name>
    <name type="common">Western balsam poplar</name>
    <name type="synonym">Populus balsamifera subsp. trichocarpa</name>
    <dbReference type="NCBI Taxonomy" id="3694"/>
    <lineage>
        <taxon>Eukaryota</taxon>
        <taxon>Viridiplantae</taxon>
        <taxon>Streptophyta</taxon>
        <taxon>Embryophyta</taxon>
        <taxon>Tracheophyta</taxon>
        <taxon>Spermatophyta</taxon>
        <taxon>Magnoliopsida</taxon>
        <taxon>eudicotyledons</taxon>
        <taxon>Gunneridae</taxon>
        <taxon>Pentapetalae</taxon>
        <taxon>rosids</taxon>
        <taxon>fabids</taxon>
        <taxon>Malpighiales</taxon>
        <taxon>Salicaceae</taxon>
        <taxon>Saliceae</taxon>
        <taxon>Populus</taxon>
    </lineage>
</organism>
<proteinExistence type="predicted"/>
<gene>
    <name evidence="1" type="ORF">POPTR_005G255601v4</name>
</gene>